<comment type="caution">
    <text evidence="1">The sequence shown here is derived from an EMBL/GenBank/DDBJ whole genome shotgun (WGS) entry which is preliminary data.</text>
</comment>
<keyword evidence="2" id="KW-1185">Reference proteome</keyword>
<gene>
    <name evidence="1" type="ORF">FCULG_00003499</name>
</gene>
<proteinExistence type="predicted"/>
<evidence type="ECO:0000313" key="1">
    <source>
        <dbReference type="EMBL" id="PTD12210.1"/>
    </source>
</evidence>
<protein>
    <submittedName>
        <fullName evidence="1">Uncharacterized protein</fullName>
    </submittedName>
</protein>
<accession>A0A2T4H8S8</accession>
<dbReference type="Proteomes" id="UP000241587">
    <property type="component" value="Unassembled WGS sequence"/>
</dbReference>
<reference evidence="1 2" key="1">
    <citation type="submission" date="2018-02" db="EMBL/GenBank/DDBJ databases">
        <title>Fusarium culmorum secondary metabolites in fungal-bacterial-plant interactions.</title>
        <authorList>
            <person name="Schmidt R."/>
        </authorList>
    </citation>
    <scope>NUCLEOTIDE SEQUENCE [LARGE SCALE GENOMIC DNA]</scope>
    <source>
        <strain evidence="1 2">PV</strain>
    </source>
</reference>
<dbReference type="EMBL" id="PVEM01000001">
    <property type="protein sequence ID" value="PTD12210.1"/>
    <property type="molecule type" value="Genomic_DNA"/>
</dbReference>
<name>A0A2T4H8S8_FUSCU</name>
<evidence type="ECO:0000313" key="2">
    <source>
        <dbReference type="Proteomes" id="UP000241587"/>
    </source>
</evidence>
<sequence length="113" mass="12731">MGRSNRTVSLNRLEEELVTTQHSETDGPCYKITYEVLNPAIPSTQCSMEGMVSREIQAQCELIFNCVHVLNRLHITVMLFKLSDLLLLTSLSEARKSVVIKIKIKINGINISL</sequence>
<dbReference type="AlphaFoldDB" id="A0A2T4H8S8"/>
<organism evidence="1 2">
    <name type="scientific">Fusarium culmorum</name>
    <dbReference type="NCBI Taxonomy" id="5516"/>
    <lineage>
        <taxon>Eukaryota</taxon>
        <taxon>Fungi</taxon>
        <taxon>Dikarya</taxon>
        <taxon>Ascomycota</taxon>
        <taxon>Pezizomycotina</taxon>
        <taxon>Sordariomycetes</taxon>
        <taxon>Hypocreomycetidae</taxon>
        <taxon>Hypocreales</taxon>
        <taxon>Nectriaceae</taxon>
        <taxon>Fusarium</taxon>
    </lineage>
</organism>
<dbReference type="OMA" id="CSMEGMV"/>
<dbReference type="OrthoDB" id="10368627at2759"/>